<keyword evidence="3" id="KW-1185">Reference proteome</keyword>
<dbReference type="RefSeq" id="WP_090556309.1">
    <property type="nucleotide sequence ID" value="NZ_FNRA01000004.1"/>
</dbReference>
<dbReference type="PANTHER" id="PTHR48079">
    <property type="entry name" value="PROTEIN YEEZ"/>
    <property type="match status" value="1"/>
</dbReference>
<dbReference type="Gene3D" id="3.40.50.720">
    <property type="entry name" value="NAD(P)-binding Rossmann-like Domain"/>
    <property type="match status" value="1"/>
</dbReference>
<evidence type="ECO:0000313" key="2">
    <source>
        <dbReference type="EMBL" id="SEA63415.1"/>
    </source>
</evidence>
<dbReference type="Proteomes" id="UP000198850">
    <property type="component" value="Unassembled WGS sequence"/>
</dbReference>
<accession>A0A1H4CSN6</accession>
<evidence type="ECO:0000313" key="3">
    <source>
        <dbReference type="Proteomes" id="UP000198850"/>
    </source>
</evidence>
<gene>
    <name evidence="2" type="ORF">SAMN05443550_104172</name>
</gene>
<dbReference type="GO" id="GO:0016616">
    <property type="term" value="F:oxidoreductase activity, acting on the CH-OH group of donors, NAD or NADP as acceptor"/>
    <property type="evidence" value="ECO:0007669"/>
    <property type="project" value="InterPro"/>
</dbReference>
<evidence type="ECO:0000259" key="1">
    <source>
        <dbReference type="Pfam" id="PF01073"/>
    </source>
</evidence>
<organism evidence="2 3">
    <name type="scientific">Pedobacter hartonius</name>
    <dbReference type="NCBI Taxonomy" id="425514"/>
    <lineage>
        <taxon>Bacteria</taxon>
        <taxon>Pseudomonadati</taxon>
        <taxon>Bacteroidota</taxon>
        <taxon>Sphingobacteriia</taxon>
        <taxon>Sphingobacteriales</taxon>
        <taxon>Sphingobacteriaceae</taxon>
        <taxon>Pedobacter</taxon>
    </lineage>
</organism>
<reference evidence="2 3" key="1">
    <citation type="submission" date="2016-10" db="EMBL/GenBank/DDBJ databases">
        <authorList>
            <person name="de Groot N.N."/>
        </authorList>
    </citation>
    <scope>NUCLEOTIDE SEQUENCE [LARGE SCALE GENOMIC DNA]</scope>
    <source>
        <strain evidence="2 3">DSM 19033</strain>
    </source>
</reference>
<dbReference type="SUPFAM" id="SSF51735">
    <property type="entry name" value="NAD(P)-binding Rossmann-fold domains"/>
    <property type="match status" value="1"/>
</dbReference>
<proteinExistence type="predicted"/>
<sequence>MKKVFITGGSGFVGQSLIPLLVEKGYLVSALARSQSAIDKVEKLGAVAIEGDVNNTEAITKGVKNAETVFHLAGYVDFFASEKELYDLHVKGTDLVLRESQKAGVTNFVYLGAASVIMNGRPIKNADEGFISDHLIDGYSKTKLAAEKLVLEANASSFRTISIRPPLIWGKGDPNLPEIMEAIRKGQMQFIGDGLHKIVTGNVKNVCEALLLAEQRGTGGEFYFITDGEQVVFKDFIRKYLATQGVAVPDKFVSIGTAKFIAGVMEFFWKIFRLKGHPPLYRAMINILGIEFITSDAKARKDLGYKSFVTVEQGLAVMRSPEI</sequence>
<feature type="domain" description="3-beta hydroxysteroid dehydrogenase/isomerase" evidence="1">
    <location>
        <begin position="6"/>
        <end position="248"/>
    </location>
</feature>
<dbReference type="PANTHER" id="PTHR48079:SF6">
    <property type="entry name" value="NAD(P)-BINDING DOMAIN-CONTAINING PROTEIN-RELATED"/>
    <property type="match status" value="1"/>
</dbReference>
<dbReference type="EMBL" id="FNRA01000004">
    <property type="protein sequence ID" value="SEA63415.1"/>
    <property type="molecule type" value="Genomic_DNA"/>
</dbReference>
<dbReference type="GO" id="GO:0005737">
    <property type="term" value="C:cytoplasm"/>
    <property type="evidence" value="ECO:0007669"/>
    <property type="project" value="TreeGrafter"/>
</dbReference>
<dbReference type="STRING" id="425514.SAMN05443550_104172"/>
<dbReference type="OrthoDB" id="1490291at2"/>
<protein>
    <submittedName>
        <fullName evidence="2">Nucleoside-diphosphate-sugar epimerase</fullName>
    </submittedName>
</protein>
<dbReference type="Pfam" id="PF01073">
    <property type="entry name" value="3Beta_HSD"/>
    <property type="match status" value="1"/>
</dbReference>
<dbReference type="AlphaFoldDB" id="A0A1H4CSN6"/>
<name>A0A1H4CSN6_9SPHI</name>
<dbReference type="InterPro" id="IPR051783">
    <property type="entry name" value="NAD(P)-dependent_oxidoreduct"/>
</dbReference>
<dbReference type="InterPro" id="IPR002225">
    <property type="entry name" value="3Beta_OHSteriod_DH/Estase"/>
</dbReference>
<dbReference type="GO" id="GO:0006694">
    <property type="term" value="P:steroid biosynthetic process"/>
    <property type="evidence" value="ECO:0007669"/>
    <property type="project" value="InterPro"/>
</dbReference>
<dbReference type="GO" id="GO:0004029">
    <property type="term" value="F:aldehyde dehydrogenase (NAD+) activity"/>
    <property type="evidence" value="ECO:0007669"/>
    <property type="project" value="TreeGrafter"/>
</dbReference>
<dbReference type="InterPro" id="IPR036291">
    <property type="entry name" value="NAD(P)-bd_dom_sf"/>
</dbReference>